<evidence type="ECO:0000313" key="2">
    <source>
        <dbReference type="EMBL" id="KAF0684833.1"/>
    </source>
</evidence>
<dbReference type="Proteomes" id="UP000478052">
    <property type="component" value="Unassembled WGS sequence"/>
</dbReference>
<keyword evidence="1" id="KW-0175">Coiled coil</keyword>
<evidence type="ECO:0000256" key="1">
    <source>
        <dbReference type="SAM" id="Coils"/>
    </source>
</evidence>
<evidence type="ECO:0000313" key="3">
    <source>
        <dbReference type="Proteomes" id="UP000478052"/>
    </source>
</evidence>
<protein>
    <submittedName>
        <fullName evidence="2">THAP-type domain-containing protein</fullName>
    </submittedName>
</protein>
<dbReference type="AlphaFoldDB" id="A0A6G0VJ35"/>
<organism evidence="2 3">
    <name type="scientific">Aphis craccivora</name>
    <name type="common">Cowpea aphid</name>
    <dbReference type="NCBI Taxonomy" id="307492"/>
    <lineage>
        <taxon>Eukaryota</taxon>
        <taxon>Metazoa</taxon>
        <taxon>Ecdysozoa</taxon>
        <taxon>Arthropoda</taxon>
        <taxon>Hexapoda</taxon>
        <taxon>Insecta</taxon>
        <taxon>Pterygota</taxon>
        <taxon>Neoptera</taxon>
        <taxon>Paraneoptera</taxon>
        <taxon>Hemiptera</taxon>
        <taxon>Sternorrhyncha</taxon>
        <taxon>Aphidomorpha</taxon>
        <taxon>Aphidoidea</taxon>
        <taxon>Aphididae</taxon>
        <taxon>Aphidini</taxon>
        <taxon>Aphis</taxon>
        <taxon>Aphis</taxon>
    </lineage>
</organism>
<feature type="coiled-coil region" evidence="1">
    <location>
        <begin position="51"/>
        <end position="78"/>
    </location>
</feature>
<keyword evidence="3" id="KW-1185">Reference proteome</keyword>
<feature type="non-terminal residue" evidence="2">
    <location>
        <position position="1"/>
    </location>
</feature>
<reference evidence="2 3" key="1">
    <citation type="submission" date="2019-08" db="EMBL/GenBank/DDBJ databases">
        <title>Whole genome of Aphis craccivora.</title>
        <authorList>
            <person name="Voronova N.V."/>
            <person name="Shulinski R.S."/>
            <person name="Bandarenka Y.V."/>
            <person name="Zhorov D.G."/>
            <person name="Warner D."/>
        </authorList>
    </citation>
    <scope>NUCLEOTIDE SEQUENCE [LARGE SCALE GENOMIC DNA]</scope>
    <source>
        <strain evidence="2">180601</strain>
        <tissue evidence="2">Whole Body</tissue>
    </source>
</reference>
<accession>A0A6G0VJ35</accession>
<sequence>NPSSSTTTTINNVKRLRYIGNLKVEHFISPRRASRNLTFIKNKNYETINKLKIAREKARRLQNKVKTYEDLNKVLEQKNLISENASHIL</sequence>
<comment type="caution">
    <text evidence="2">The sequence shown here is derived from an EMBL/GenBank/DDBJ whole genome shotgun (WGS) entry which is preliminary data.</text>
</comment>
<name>A0A6G0VJ35_APHCR</name>
<gene>
    <name evidence="2" type="ORF">FWK35_00038008</name>
</gene>
<feature type="non-terminal residue" evidence="2">
    <location>
        <position position="89"/>
    </location>
</feature>
<proteinExistence type="predicted"/>
<dbReference type="EMBL" id="VUJU01017177">
    <property type="protein sequence ID" value="KAF0684833.1"/>
    <property type="molecule type" value="Genomic_DNA"/>
</dbReference>